<gene>
    <name evidence="12" type="ORF">C8A03DRAFT_35965</name>
</gene>
<evidence type="ECO:0000256" key="3">
    <source>
        <dbReference type="ARBA" id="ARBA00008726"/>
    </source>
</evidence>
<dbReference type="AlphaFoldDB" id="A0AAN7C868"/>
<feature type="compositionally biased region" description="Acidic residues" evidence="9">
    <location>
        <begin position="251"/>
        <end position="269"/>
    </location>
</feature>
<evidence type="ECO:0000259" key="10">
    <source>
        <dbReference type="Pfam" id="PF13019"/>
    </source>
</evidence>
<evidence type="ECO:0000313" key="13">
    <source>
        <dbReference type="Proteomes" id="UP001303760"/>
    </source>
</evidence>
<keyword evidence="5" id="KW-0507">mRNA processing</keyword>
<dbReference type="GO" id="GO:0005737">
    <property type="term" value="C:cytoplasm"/>
    <property type="evidence" value="ECO:0007669"/>
    <property type="project" value="UniProtKB-SubCell"/>
</dbReference>
<sequence length="337" mass="35967">MGASKINVLITSFGGTGIPPTLSLALPPTTPISTLLDELNSRLPESCTSHATRLLLSTLSSRPVPLDSSRTISDFLPATTSSSADDGSSSLHNDFLTLRLSAPLPGGKGGFGSQLRAAGGRMSKRKKGANSAEENGSSRNLDGRRLRTVNEAKALAEYLAIKPEMEKKEKERRKQRWQQIVEMTERRQEEIKYGSKRVGLDGKWVEDKEETGERTREAVLEAMRRGGYRDNLVGLAGGSDEAGNSSGSAAEEPDEEMEDGEDGEEEGEESGGSKATTPPSEPEPVPEPKGKGKEKVTVNGNGNGNGTGAARKFFGFDEEDDFMSSDEEGSEAEGTAA</sequence>
<evidence type="ECO:0000256" key="1">
    <source>
        <dbReference type="ARBA" id="ARBA00004123"/>
    </source>
</evidence>
<dbReference type="InterPro" id="IPR053822">
    <property type="entry name" value="SDE2-like_dom"/>
</dbReference>
<evidence type="ECO:0000256" key="4">
    <source>
        <dbReference type="ARBA" id="ARBA00022490"/>
    </source>
</evidence>
<evidence type="ECO:0000256" key="6">
    <source>
        <dbReference type="ARBA" id="ARBA00023187"/>
    </source>
</evidence>
<feature type="domain" description="SDE2-like" evidence="11">
    <location>
        <begin position="106"/>
        <end position="219"/>
    </location>
</feature>
<dbReference type="PANTHER" id="PTHR12786">
    <property type="entry name" value="SPLICING FACTOR SF3A-RELATED"/>
    <property type="match status" value="1"/>
</dbReference>
<protein>
    <submittedName>
        <fullName evidence="12">Telomere stability and silencing-domain-containing protein</fullName>
    </submittedName>
</protein>
<reference evidence="12" key="1">
    <citation type="journal article" date="2023" name="Mol. Phylogenet. Evol.">
        <title>Genome-scale phylogeny and comparative genomics of the fungal order Sordariales.</title>
        <authorList>
            <person name="Hensen N."/>
            <person name="Bonometti L."/>
            <person name="Westerberg I."/>
            <person name="Brannstrom I.O."/>
            <person name="Guillou S."/>
            <person name="Cros-Aarteil S."/>
            <person name="Calhoun S."/>
            <person name="Haridas S."/>
            <person name="Kuo A."/>
            <person name="Mondo S."/>
            <person name="Pangilinan J."/>
            <person name="Riley R."/>
            <person name="LaButti K."/>
            <person name="Andreopoulos B."/>
            <person name="Lipzen A."/>
            <person name="Chen C."/>
            <person name="Yan M."/>
            <person name="Daum C."/>
            <person name="Ng V."/>
            <person name="Clum A."/>
            <person name="Steindorff A."/>
            <person name="Ohm R.A."/>
            <person name="Martin F."/>
            <person name="Silar P."/>
            <person name="Natvig D.O."/>
            <person name="Lalanne C."/>
            <person name="Gautier V."/>
            <person name="Ament-Velasquez S.L."/>
            <person name="Kruys A."/>
            <person name="Hutchinson M.I."/>
            <person name="Powell A.J."/>
            <person name="Barry K."/>
            <person name="Miller A.N."/>
            <person name="Grigoriev I.V."/>
            <person name="Debuchy R."/>
            <person name="Gladieux P."/>
            <person name="Hiltunen Thoren M."/>
            <person name="Johannesson H."/>
        </authorList>
    </citation>
    <scope>NUCLEOTIDE SEQUENCE</scope>
    <source>
        <strain evidence="12">CBS 532.94</strain>
    </source>
</reference>
<evidence type="ECO:0000313" key="12">
    <source>
        <dbReference type="EMBL" id="KAK4236168.1"/>
    </source>
</evidence>
<dbReference type="Pfam" id="PF22782">
    <property type="entry name" value="SDE2"/>
    <property type="match status" value="1"/>
</dbReference>
<organism evidence="12 13">
    <name type="scientific">Achaetomium macrosporum</name>
    <dbReference type="NCBI Taxonomy" id="79813"/>
    <lineage>
        <taxon>Eukaryota</taxon>
        <taxon>Fungi</taxon>
        <taxon>Dikarya</taxon>
        <taxon>Ascomycota</taxon>
        <taxon>Pezizomycotina</taxon>
        <taxon>Sordariomycetes</taxon>
        <taxon>Sordariomycetidae</taxon>
        <taxon>Sordariales</taxon>
        <taxon>Chaetomiaceae</taxon>
        <taxon>Achaetomium</taxon>
    </lineage>
</organism>
<reference evidence="12" key="2">
    <citation type="submission" date="2023-05" db="EMBL/GenBank/DDBJ databases">
        <authorList>
            <consortium name="Lawrence Berkeley National Laboratory"/>
            <person name="Steindorff A."/>
            <person name="Hensen N."/>
            <person name="Bonometti L."/>
            <person name="Westerberg I."/>
            <person name="Brannstrom I.O."/>
            <person name="Guillou S."/>
            <person name="Cros-Aarteil S."/>
            <person name="Calhoun S."/>
            <person name="Haridas S."/>
            <person name="Kuo A."/>
            <person name="Mondo S."/>
            <person name="Pangilinan J."/>
            <person name="Riley R."/>
            <person name="Labutti K."/>
            <person name="Andreopoulos B."/>
            <person name="Lipzen A."/>
            <person name="Chen C."/>
            <person name="Yanf M."/>
            <person name="Daum C."/>
            <person name="Ng V."/>
            <person name="Clum A."/>
            <person name="Ohm R."/>
            <person name="Martin F."/>
            <person name="Silar P."/>
            <person name="Natvig D."/>
            <person name="Lalanne C."/>
            <person name="Gautier V."/>
            <person name="Ament-Velasquez S.L."/>
            <person name="Kruys A."/>
            <person name="Hutchinson M.I."/>
            <person name="Powell A.J."/>
            <person name="Barry K."/>
            <person name="Miller A.N."/>
            <person name="Grigoriev I.V."/>
            <person name="Debuchy R."/>
            <person name="Gladieux P."/>
            <person name="Thoren M.H."/>
            <person name="Johannesson H."/>
        </authorList>
    </citation>
    <scope>NUCLEOTIDE SEQUENCE</scope>
    <source>
        <strain evidence="12">CBS 532.94</strain>
    </source>
</reference>
<dbReference type="GO" id="GO:0008380">
    <property type="term" value="P:RNA splicing"/>
    <property type="evidence" value="ECO:0007669"/>
    <property type="project" value="UniProtKB-KW"/>
</dbReference>
<keyword evidence="6" id="KW-0508">mRNA splicing</keyword>
<dbReference type="InterPro" id="IPR024974">
    <property type="entry name" value="Sde2_N"/>
</dbReference>
<comment type="caution">
    <text evidence="12">The sequence shown here is derived from an EMBL/GenBank/DDBJ whole genome shotgun (WGS) entry which is preliminary data.</text>
</comment>
<evidence type="ECO:0000256" key="8">
    <source>
        <dbReference type="ARBA" id="ARBA00023306"/>
    </source>
</evidence>
<keyword evidence="13" id="KW-1185">Reference proteome</keyword>
<evidence type="ECO:0000256" key="9">
    <source>
        <dbReference type="SAM" id="MobiDB-lite"/>
    </source>
</evidence>
<feature type="compositionally biased region" description="Acidic residues" evidence="9">
    <location>
        <begin position="316"/>
        <end position="331"/>
    </location>
</feature>
<dbReference type="Pfam" id="PF13019">
    <property type="entry name" value="Sde2_N_Ubi_yeast"/>
    <property type="match status" value="1"/>
</dbReference>
<accession>A0AAN7C868</accession>
<dbReference type="GO" id="GO:0006397">
    <property type="term" value="P:mRNA processing"/>
    <property type="evidence" value="ECO:0007669"/>
    <property type="project" value="UniProtKB-KW"/>
</dbReference>
<evidence type="ECO:0000256" key="2">
    <source>
        <dbReference type="ARBA" id="ARBA00004496"/>
    </source>
</evidence>
<dbReference type="Proteomes" id="UP001303760">
    <property type="component" value="Unassembled WGS sequence"/>
</dbReference>
<comment type="similarity">
    <text evidence="3">Belongs to the SDE2 family.</text>
</comment>
<evidence type="ECO:0000256" key="7">
    <source>
        <dbReference type="ARBA" id="ARBA00023242"/>
    </source>
</evidence>
<proteinExistence type="inferred from homology"/>
<evidence type="ECO:0000259" key="11">
    <source>
        <dbReference type="Pfam" id="PF22782"/>
    </source>
</evidence>
<dbReference type="GO" id="GO:0005634">
    <property type="term" value="C:nucleus"/>
    <property type="evidence" value="ECO:0007669"/>
    <property type="project" value="UniProtKB-SubCell"/>
</dbReference>
<feature type="domain" description="Sde2 ubiquitin" evidence="10">
    <location>
        <begin position="6"/>
        <end position="104"/>
    </location>
</feature>
<evidence type="ECO:0000256" key="5">
    <source>
        <dbReference type="ARBA" id="ARBA00022664"/>
    </source>
</evidence>
<feature type="compositionally biased region" description="Basic and acidic residues" evidence="9">
    <location>
        <begin position="286"/>
        <end position="296"/>
    </location>
</feature>
<comment type="subcellular location">
    <subcellularLocation>
        <location evidence="2">Cytoplasm</location>
    </subcellularLocation>
    <subcellularLocation>
        <location evidence="1">Nucleus</location>
    </subcellularLocation>
</comment>
<keyword evidence="4" id="KW-0963">Cytoplasm</keyword>
<dbReference type="PANTHER" id="PTHR12786:SF1">
    <property type="entry name" value="SPLICING REGULATOR SDE2"/>
    <property type="match status" value="1"/>
</dbReference>
<name>A0AAN7C868_9PEZI</name>
<dbReference type="InterPro" id="IPR051421">
    <property type="entry name" value="RNA_Proc_DNA_Dmg_Regulator"/>
</dbReference>
<feature type="region of interest" description="Disordered" evidence="9">
    <location>
        <begin position="223"/>
        <end position="337"/>
    </location>
</feature>
<keyword evidence="7" id="KW-0539">Nucleus</keyword>
<keyword evidence="8" id="KW-0131">Cell cycle</keyword>
<dbReference type="EMBL" id="MU860210">
    <property type="protein sequence ID" value="KAK4236168.1"/>
    <property type="molecule type" value="Genomic_DNA"/>
</dbReference>
<feature type="region of interest" description="Disordered" evidence="9">
    <location>
        <begin position="107"/>
        <end position="145"/>
    </location>
</feature>